<keyword evidence="2" id="KW-1185">Reference proteome</keyword>
<dbReference type="Proteomes" id="UP001189616">
    <property type="component" value="Unassembled WGS sequence"/>
</dbReference>
<dbReference type="PIRSF" id="PIRSF029288">
    <property type="entry name" value="SciE_ImpE"/>
    <property type="match status" value="1"/>
</dbReference>
<name>A0ABM9IZ98_9RALS</name>
<protein>
    <recommendedName>
        <fullName evidence="3">ImpE protein superfamily protein</fullName>
    </recommendedName>
</protein>
<evidence type="ECO:0000313" key="2">
    <source>
        <dbReference type="Proteomes" id="UP001189616"/>
    </source>
</evidence>
<dbReference type="Pfam" id="PF07024">
    <property type="entry name" value="ImpE"/>
    <property type="match status" value="1"/>
</dbReference>
<dbReference type="SUPFAM" id="SSF144059">
    <property type="entry name" value="ImpE-like"/>
    <property type="match status" value="1"/>
</dbReference>
<dbReference type="EMBL" id="CATYWO010000001">
    <property type="protein sequence ID" value="CAJ0777181.1"/>
    <property type="molecule type" value="Genomic_DNA"/>
</dbReference>
<reference evidence="1 2" key="1">
    <citation type="submission" date="2023-07" db="EMBL/GenBank/DDBJ databases">
        <authorList>
            <person name="Peeters C."/>
        </authorList>
    </citation>
    <scope>NUCLEOTIDE SEQUENCE [LARGE SCALE GENOMIC DNA]</scope>
    <source>
        <strain evidence="1 2">LMG 7141</strain>
    </source>
</reference>
<dbReference type="InterPro" id="IPR011990">
    <property type="entry name" value="TPR-like_helical_dom_sf"/>
</dbReference>
<dbReference type="RefSeq" id="WP_316654998.1">
    <property type="nucleotide sequence ID" value="NZ_CATYWO010000001.1"/>
</dbReference>
<evidence type="ECO:0008006" key="3">
    <source>
        <dbReference type="Google" id="ProtNLM"/>
    </source>
</evidence>
<evidence type="ECO:0000313" key="1">
    <source>
        <dbReference type="EMBL" id="CAJ0777181.1"/>
    </source>
</evidence>
<proteinExistence type="predicted"/>
<dbReference type="InterPro" id="IPR009211">
    <property type="entry name" value="TagJ"/>
</dbReference>
<accession>A0ABM9IZ98</accession>
<sequence length="277" mass="30347">MTTIALVSNQPFSPGLTAVLQDAGSVSLALQAAEARVRQQPAALDARWPLFQWLCLVGDWPRALKQLQMATQLAPDFAQTAHVYRDLIRAEIFRAAVLNGEREPGALLASPAWMLPLLDALKLARENNLDKADRCREQALSEAAAPAGTHDGTPFGWITDSDTRYGPTCELISAGRYAWLPFTQMRKLEMQPVTGLLDLIWRPATVTLIDGAVCRGFTPARYSRSEHSVEALQLARETHWTDVGQTGVIALGQKTWMTDTGDVGLLDVISLTFEHGA</sequence>
<gene>
    <name evidence="1" type="ORF">LMG7141_00590</name>
</gene>
<comment type="caution">
    <text evidence="1">The sequence shown here is derived from an EMBL/GenBank/DDBJ whole genome shotgun (WGS) entry which is preliminary data.</text>
</comment>
<organism evidence="1 2">
    <name type="scientific">Ralstonia condita</name>
    <dbReference type="NCBI Taxonomy" id="3058600"/>
    <lineage>
        <taxon>Bacteria</taxon>
        <taxon>Pseudomonadati</taxon>
        <taxon>Pseudomonadota</taxon>
        <taxon>Betaproteobacteria</taxon>
        <taxon>Burkholderiales</taxon>
        <taxon>Burkholderiaceae</taxon>
        <taxon>Ralstonia</taxon>
    </lineage>
</organism>
<dbReference type="Gene3D" id="1.25.40.10">
    <property type="entry name" value="Tetratricopeptide repeat domain"/>
    <property type="match status" value="1"/>
</dbReference>